<evidence type="ECO:0000313" key="3">
    <source>
        <dbReference type="EMBL" id="RUT03597.1"/>
    </source>
</evidence>
<dbReference type="EMBL" id="RSCL01000013">
    <property type="protein sequence ID" value="RUT03597.1"/>
    <property type="molecule type" value="Genomic_DNA"/>
</dbReference>
<keyword evidence="1" id="KW-0472">Membrane</keyword>
<sequence>MGKLVVLKFGDGSFDVGFTVTLQIGTEGRLPDIEIMGRLPAAPQLLMYYNHWRSNYRRLGSAFRLSADKVQVTNVSITADCQTTAQILRTNFNSWLQSDSFRPLREKWLERLDSTDNIRVILQTENSTLLRLPWHAWDLLERYTSSEIAVSSPNYERSDIIHHTNSRVKILAIVGDSRGIDTKADRNILERIPDTDITFLVEPRRQELNDQLWDNNWDILFFAGHSLTQSDESGKIYLNQTDSLSMTELRYALKKAVARGLQLAIFNSCDGLGLARELSCLQIPEIIFMREPVPDKIASEFLKYFLSEFANGTEFYLAVRLARERLQGLEDKFPNCTWLPMICQSNPIQIPLNWRQLLNNITTSTEISNNNNNKISAPSNNLYNYRNKIYFTIIVSLVTSVLILMRLFGLFENTELKTFDQMLWLRSLVVKEQPDNRIIMVTIDDNDLAEQRRKGESLKGTSISDKYLNILLEKLEQYQPSVIGLDIYRDFKSEDPELTKRLQQTTNLITICKGSYIGANSKGIAPPPEIPSQDIRDRLGFSDFIRDEDGIIRRHLLFMKQEPNSLCTAEYSLSLQLAFEYFKFKGIKEVTINPADNTLKIDKVTFQPLTRYSGGYQNIDASGGQVLLNWRASDKLSEKVSLTEILTSQVNPNSFKDKIVLIGVVAKGDLQDYLPTPLGSDPDTQKSGVLIHAHMLSQILSHVLDNRSLLQTLAPIHEIIWILSSSLVGGVLTLRLPKQRMQLIITIMTAAGIVYIVCFGFLLSSYWAPLVPSVIALSGTALIIKSIRF</sequence>
<comment type="caution">
    <text evidence="3">The sequence shown here is derived from an EMBL/GenBank/DDBJ whole genome shotgun (WGS) entry which is preliminary data.</text>
</comment>
<feature type="domain" description="CHASE2" evidence="2">
    <location>
        <begin position="411"/>
        <end position="732"/>
    </location>
</feature>
<dbReference type="Pfam" id="PF12770">
    <property type="entry name" value="CHAT"/>
    <property type="match status" value="1"/>
</dbReference>
<dbReference type="Pfam" id="PF05226">
    <property type="entry name" value="CHASE2"/>
    <property type="match status" value="1"/>
</dbReference>
<organism evidence="3 4">
    <name type="scientific">Dulcicalothrix desertica PCC 7102</name>
    <dbReference type="NCBI Taxonomy" id="232991"/>
    <lineage>
        <taxon>Bacteria</taxon>
        <taxon>Bacillati</taxon>
        <taxon>Cyanobacteriota</taxon>
        <taxon>Cyanophyceae</taxon>
        <taxon>Nostocales</taxon>
        <taxon>Calotrichaceae</taxon>
        <taxon>Dulcicalothrix</taxon>
    </lineage>
</organism>
<dbReference type="InterPro" id="IPR007890">
    <property type="entry name" value="CHASE2"/>
</dbReference>
<dbReference type="InterPro" id="IPR024983">
    <property type="entry name" value="CHAT_dom"/>
</dbReference>
<dbReference type="RefSeq" id="WP_127083539.1">
    <property type="nucleotide sequence ID" value="NZ_RSCL01000013.1"/>
</dbReference>
<keyword evidence="4" id="KW-1185">Reference proteome</keyword>
<keyword evidence="1" id="KW-1133">Transmembrane helix</keyword>
<name>A0A3S1AL90_9CYAN</name>
<feature type="transmembrane region" description="Helical" evidence="1">
    <location>
        <begin position="389"/>
        <end position="411"/>
    </location>
</feature>
<gene>
    <name evidence="3" type="ORF">DSM106972_052360</name>
</gene>
<reference evidence="3" key="1">
    <citation type="submission" date="2018-12" db="EMBL/GenBank/DDBJ databases">
        <authorList>
            <person name="Will S."/>
            <person name="Neumann-Schaal M."/>
            <person name="Henke P."/>
        </authorList>
    </citation>
    <scope>NUCLEOTIDE SEQUENCE</scope>
    <source>
        <strain evidence="3">PCC 7102</strain>
    </source>
</reference>
<feature type="transmembrane region" description="Helical" evidence="1">
    <location>
        <begin position="769"/>
        <end position="787"/>
    </location>
</feature>
<dbReference type="OrthoDB" id="444941at2"/>
<evidence type="ECO:0000313" key="4">
    <source>
        <dbReference type="Proteomes" id="UP000271624"/>
    </source>
</evidence>
<protein>
    <recommendedName>
        <fullName evidence="2">CHASE2 domain-containing protein</fullName>
    </recommendedName>
</protein>
<accession>A0A3S1AL90</accession>
<evidence type="ECO:0000256" key="1">
    <source>
        <dbReference type="SAM" id="Phobius"/>
    </source>
</evidence>
<feature type="transmembrane region" description="Helical" evidence="1">
    <location>
        <begin position="743"/>
        <end position="763"/>
    </location>
</feature>
<dbReference type="SMART" id="SM01080">
    <property type="entry name" value="CHASE2"/>
    <property type="match status" value="1"/>
</dbReference>
<dbReference type="AlphaFoldDB" id="A0A3S1AL90"/>
<evidence type="ECO:0000259" key="2">
    <source>
        <dbReference type="SMART" id="SM01080"/>
    </source>
</evidence>
<reference evidence="3" key="2">
    <citation type="journal article" date="2019" name="Genome Biol. Evol.">
        <title>Day and night: Metabolic profiles and evolutionary relationships of six axenic non-marine cyanobacteria.</title>
        <authorList>
            <person name="Will S.E."/>
            <person name="Henke P."/>
            <person name="Boedeker C."/>
            <person name="Huang S."/>
            <person name="Brinkmann H."/>
            <person name="Rohde M."/>
            <person name="Jarek M."/>
            <person name="Friedl T."/>
            <person name="Seufert S."/>
            <person name="Schumacher M."/>
            <person name="Overmann J."/>
            <person name="Neumann-Schaal M."/>
            <person name="Petersen J."/>
        </authorList>
    </citation>
    <scope>NUCLEOTIDE SEQUENCE [LARGE SCALE GENOMIC DNA]</scope>
    <source>
        <strain evidence="3">PCC 7102</strain>
    </source>
</reference>
<dbReference type="Proteomes" id="UP000271624">
    <property type="component" value="Unassembled WGS sequence"/>
</dbReference>
<keyword evidence="1" id="KW-0812">Transmembrane</keyword>
<proteinExistence type="predicted"/>